<evidence type="ECO:0000256" key="2">
    <source>
        <dbReference type="ARBA" id="ARBA00022517"/>
    </source>
</evidence>
<keyword evidence="1" id="KW-0963">Cytoplasm</keyword>
<evidence type="ECO:0000259" key="5">
    <source>
        <dbReference type="Pfam" id="PF01782"/>
    </source>
</evidence>
<dbReference type="PANTHER" id="PTHR33692:SF1">
    <property type="entry name" value="RIBOSOME MATURATION FACTOR RIMM"/>
    <property type="match status" value="1"/>
</dbReference>
<sequence length="171" mass="18970">MNEDLITIGKVLKPLGLQGEVKVALLTDFPERFDDLETVTVRRNEGDFFQLDIARVRHGAPFVYLSFVGLTDLAKVRPLQGALLQVPASERVVLREGRYFHSDLLGMDVYTTSGLVLGEISDIIETGSHDVLVVSNGTKEFMIPAHPKFVVSLDLLKKRIVIDPVEGLLDL</sequence>
<organism evidence="7">
    <name type="scientific">hydrothermal vent metagenome</name>
    <dbReference type="NCBI Taxonomy" id="652676"/>
    <lineage>
        <taxon>unclassified sequences</taxon>
        <taxon>metagenomes</taxon>
        <taxon>ecological metagenomes</taxon>
    </lineage>
</organism>
<keyword evidence="3" id="KW-0698">rRNA processing</keyword>
<dbReference type="InterPro" id="IPR009000">
    <property type="entry name" value="Transl_B-barrel_sf"/>
</dbReference>
<proteinExistence type="inferred from homology"/>
<feature type="domain" description="RimM N-terminal" evidence="5">
    <location>
        <begin position="7"/>
        <end position="89"/>
    </location>
</feature>
<dbReference type="SUPFAM" id="SSF50346">
    <property type="entry name" value="PRC-barrel domain"/>
    <property type="match status" value="1"/>
</dbReference>
<dbReference type="InterPro" id="IPR011033">
    <property type="entry name" value="PRC_barrel-like_sf"/>
</dbReference>
<dbReference type="InterPro" id="IPR011961">
    <property type="entry name" value="RimM"/>
</dbReference>
<dbReference type="Pfam" id="PF01782">
    <property type="entry name" value="RimM"/>
    <property type="match status" value="1"/>
</dbReference>
<gene>
    <name evidence="7" type="ORF">MNBD_NITROSPIRAE01-2328</name>
</gene>
<dbReference type="Gene3D" id="2.40.30.60">
    <property type="entry name" value="RimM"/>
    <property type="match status" value="1"/>
</dbReference>
<evidence type="ECO:0000259" key="6">
    <source>
        <dbReference type="Pfam" id="PF24986"/>
    </source>
</evidence>
<dbReference type="InterPro" id="IPR036976">
    <property type="entry name" value="RimM_N_sf"/>
</dbReference>
<dbReference type="PANTHER" id="PTHR33692">
    <property type="entry name" value="RIBOSOME MATURATION FACTOR RIMM"/>
    <property type="match status" value="1"/>
</dbReference>
<reference evidence="7" key="1">
    <citation type="submission" date="2018-06" db="EMBL/GenBank/DDBJ databases">
        <authorList>
            <person name="Zhirakovskaya E."/>
        </authorList>
    </citation>
    <scope>NUCLEOTIDE SEQUENCE</scope>
</reference>
<evidence type="ECO:0000256" key="3">
    <source>
        <dbReference type="ARBA" id="ARBA00022552"/>
    </source>
</evidence>
<accession>A0A3B1CD31</accession>
<keyword evidence="2" id="KW-0690">Ribosome biogenesis</keyword>
<protein>
    <recommendedName>
        <fullName evidence="8">16S rRNA processing protein RimM</fullName>
    </recommendedName>
</protein>
<dbReference type="SUPFAM" id="SSF50447">
    <property type="entry name" value="Translation proteins"/>
    <property type="match status" value="1"/>
</dbReference>
<feature type="domain" description="Ribosome maturation factor RimM PRC barrel" evidence="6">
    <location>
        <begin position="102"/>
        <end position="168"/>
    </location>
</feature>
<dbReference type="GO" id="GO:0043022">
    <property type="term" value="F:ribosome binding"/>
    <property type="evidence" value="ECO:0007669"/>
    <property type="project" value="InterPro"/>
</dbReference>
<dbReference type="GO" id="GO:0005840">
    <property type="term" value="C:ribosome"/>
    <property type="evidence" value="ECO:0007669"/>
    <property type="project" value="InterPro"/>
</dbReference>
<keyword evidence="4" id="KW-0143">Chaperone</keyword>
<evidence type="ECO:0000256" key="4">
    <source>
        <dbReference type="ARBA" id="ARBA00023186"/>
    </source>
</evidence>
<evidence type="ECO:0008006" key="8">
    <source>
        <dbReference type="Google" id="ProtNLM"/>
    </source>
</evidence>
<dbReference type="HAMAP" id="MF_00014">
    <property type="entry name" value="Ribosome_mat_RimM"/>
    <property type="match status" value="1"/>
</dbReference>
<evidence type="ECO:0000256" key="1">
    <source>
        <dbReference type="ARBA" id="ARBA00022490"/>
    </source>
</evidence>
<dbReference type="InterPro" id="IPR056792">
    <property type="entry name" value="PRC_RimM"/>
</dbReference>
<dbReference type="NCBIfam" id="TIGR02273">
    <property type="entry name" value="16S_RimM"/>
    <property type="match status" value="1"/>
</dbReference>
<name>A0A3B1CD31_9ZZZZ</name>
<dbReference type="InterPro" id="IPR002676">
    <property type="entry name" value="RimM_N"/>
</dbReference>
<evidence type="ECO:0000313" key="7">
    <source>
        <dbReference type="EMBL" id="VAX28129.1"/>
    </source>
</evidence>
<dbReference type="EMBL" id="UOGF01000035">
    <property type="protein sequence ID" value="VAX28129.1"/>
    <property type="molecule type" value="Genomic_DNA"/>
</dbReference>
<dbReference type="Pfam" id="PF24986">
    <property type="entry name" value="PRC_RimM"/>
    <property type="match status" value="1"/>
</dbReference>
<dbReference type="Gene3D" id="2.30.30.240">
    <property type="entry name" value="PRC-barrel domain"/>
    <property type="match status" value="1"/>
</dbReference>
<dbReference type="AlphaFoldDB" id="A0A3B1CD31"/>
<dbReference type="GO" id="GO:0006364">
    <property type="term" value="P:rRNA processing"/>
    <property type="evidence" value="ECO:0007669"/>
    <property type="project" value="UniProtKB-KW"/>
</dbReference>